<dbReference type="Proteomes" id="UP000198243">
    <property type="component" value="Chromosome I"/>
</dbReference>
<reference evidence="3" key="1">
    <citation type="submission" date="2016-06" db="EMBL/GenBank/DDBJ databases">
        <authorList>
            <person name="Varghese N."/>
            <person name="Submissions Spin"/>
        </authorList>
    </citation>
    <scope>NUCLEOTIDE SEQUENCE [LARGE SCALE GENOMIC DNA]</scope>
    <source>
        <strain evidence="3">DSM 44875</strain>
    </source>
</reference>
<accession>A0A1C4V9H9</accession>
<dbReference type="AlphaFoldDB" id="A0A1C4V9H9"/>
<evidence type="ECO:0000313" key="2">
    <source>
        <dbReference type="EMBL" id="SCE80704.1"/>
    </source>
</evidence>
<gene>
    <name evidence="2" type="ORF">GA0070607_1813</name>
</gene>
<dbReference type="RefSeq" id="WP_089017785.1">
    <property type="nucleotide sequence ID" value="NZ_LT607412.1"/>
</dbReference>
<dbReference type="PROSITE" id="PS50995">
    <property type="entry name" value="HTH_MARR_2"/>
    <property type="match status" value="1"/>
</dbReference>
<dbReference type="PANTHER" id="PTHR33164">
    <property type="entry name" value="TRANSCRIPTIONAL REGULATOR, MARR FAMILY"/>
    <property type="match status" value="1"/>
</dbReference>
<organism evidence="2 3">
    <name type="scientific">Micromonospora coriariae</name>
    <dbReference type="NCBI Taxonomy" id="285665"/>
    <lineage>
        <taxon>Bacteria</taxon>
        <taxon>Bacillati</taxon>
        <taxon>Actinomycetota</taxon>
        <taxon>Actinomycetes</taxon>
        <taxon>Micromonosporales</taxon>
        <taxon>Micromonosporaceae</taxon>
        <taxon>Micromonospora</taxon>
    </lineage>
</organism>
<dbReference type="OrthoDB" id="5432081at2"/>
<keyword evidence="3" id="KW-1185">Reference proteome</keyword>
<dbReference type="Gene3D" id="1.10.10.10">
    <property type="entry name" value="Winged helix-like DNA-binding domain superfamily/Winged helix DNA-binding domain"/>
    <property type="match status" value="1"/>
</dbReference>
<dbReference type="InterPro" id="IPR000835">
    <property type="entry name" value="HTH_MarR-typ"/>
</dbReference>
<evidence type="ECO:0000259" key="1">
    <source>
        <dbReference type="PROSITE" id="PS50995"/>
    </source>
</evidence>
<dbReference type="SMART" id="SM00347">
    <property type="entry name" value="HTH_MARR"/>
    <property type="match status" value="1"/>
</dbReference>
<dbReference type="InterPro" id="IPR039422">
    <property type="entry name" value="MarR/SlyA-like"/>
</dbReference>
<protein>
    <submittedName>
        <fullName evidence="2">Transcriptional regulator, MarR family</fullName>
    </submittedName>
</protein>
<dbReference type="Pfam" id="PF12802">
    <property type="entry name" value="MarR_2"/>
    <property type="match status" value="1"/>
</dbReference>
<dbReference type="GO" id="GO:0003700">
    <property type="term" value="F:DNA-binding transcription factor activity"/>
    <property type="evidence" value="ECO:0007669"/>
    <property type="project" value="InterPro"/>
</dbReference>
<evidence type="ECO:0000313" key="3">
    <source>
        <dbReference type="Proteomes" id="UP000198243"/>
    </source>
</evidence>
<dbReference type="SUPFAM" id="SSF46785">
    <property type="entry name" value="Winged helix' DNA-binding domain"/>
    <property type="match status" value="1"/>
</dbReference>
<sequence length="165" mass="18559">MDTPRWLDEREDSAWRGYRRMRRLLDLELARDLSQDAGLSEPDYDVLSDLSETPQGRLRLSELADRMLWSRSRLSHHLSRMQQRGLVTREECADDARGSIVVLTPAGRQAIESAAPGHVAAVRRHLIDLLTPAEVDALGALTHRVVDHLAGPEARTTRPQPERGA</sequence>
<feature type="domain" description="HTH marR-type" evidence="1">
    <location>
        <begin position="11"/>
        <end position="147"/>
    </location>
</feature>
<dbReference type="InterPro" id="IPR036390">
    <property type="entry name" value="WH_DNA-bd_sf"/>
</dbReference>
<dbReference type="PANTHER" id="PTHR33164:SF99">
    <property type="entry name" value="MARR FAMILY REGULATORY PROTEIN"/>
    <property type="match status" value="1"/>
</dbReference>
<dbReference type="GO" id="GO:0006950">
    <property type="term" value="P:response to stress"/>
    <property type="evidence" value="ECO:0007669"/>
    <property type="project" value="TreeGrafter"/>
</dbReference>
<dbReference type="EMBL" id="LT607412">
    <property type="protein sequence ID" value="SCE80704.1"/>
    <property type="molecule type" value="Genomic_DNA"/>
</dbReference>
<proteinExistence type="predicted"/>
<name>A0A1C4V9H9_9ACTN</name>
<dbReference type="PRINTS" id="PR00598">
    <property type="entry name" value="HTHMARR"/>
</dbReference>
<dbReference type="InterPro" id="IPR036388">
    <property type="entry name" value="WH-like_DNA-bd_sf"/>
</dbReference>